<accession>A0A937FFV2</accession>
<reference evidence="13" key="1">
    <citation type="submission" date="2021-01" db="EMBL/GenBank/DDBJ databases">
        <title>Genome public.</title>
        <authorList>
            <person name="Liu C."/>
            <person name="Sun Q."/>
        </authorList>
    </citation>
    <scope>NUCLEOTIDE SEQUENCE</scope>
    <source>
        <strain evidence="13">YIM B02565</strain>
    </source>
</reference>
<dbReference type="Gene3D" id="1.10.60.10">
    <property type="entry name" value="Iron dependent repressor, metal binding and dimerisation domain"/>
    <property type="match status" value="1"/>
</dbReference>
<dbReference type="EMBL" id="JAESWA010000017">
    <property type="protein sequence ID" value="MBL4931147.1"/>
    <property type="molecule type" value="Genomic_DNA"/>
</dbReference>
<keyword evidence="10" id="KW-0464">Manganese</keyword>
<gene>
    <name evidence="13" type="ORF">JK634_04960</name>
</gene>
<evidence type="ECO:0000256" key="6">
    <source>
        <dbReference type="ARBA" id="ARBA00023015"/>
    </source>
</evidence>
<evidence type="ECO:0000256" key="1">
    <source>
        <dbReference type="ARBA" id="ARBA00004496"/>
    </source>
</evidence>
<dbReference type="SUPFAM" id="SSF47979">
    <property type="entry name" value="Iron-dependent repressor protein, dimerization domain"/>
    <property type="match status" value="1"/>
</dbReference>
<dbReference type="GO" id="GO:0005737">
    <property type="term" value="C:cytoplasm"/>
    <property type="evidence" value="ECO:0007669"/>
    <property type="project" value="UniProtKB-SubCell"/>
</dbReference>
<dbReference type="Pfam" id="PF02742">
    <property type="entry name" value="Fe_dep_repr_C"/>
    <property type="match status" value="1"/>
</dbReference>
<evidence type="ECO:0000313" key="13">
    <source>
        <dbReference type="EMBL" id="MBL4931147.1"/>
    </source>
</evidence>
<dbReference type="InterPro" id="IPR036390">
    <property type="entry name" value="WH_DNA-bd_sf"/>
</dbReference>
<dbReference type="GO" id="GO:0046983">
    <property type="term" value="F:protein dimerization activity"/>
    <property type="evidence" value="ECO:0007669"/>
    <property type="project" value="InterPro"/>
</dbReference>
<comment type="subunit">
    <text evidence="3">Homodimer.</text>
</comment>
<dbReference type="SUPFAM" id="SSF46785">
    <property type="entry name" value="Winged helix' DNA-binding domain"/>
    <property type="match status" value="1"/>
</dbReference>
<comment type="caution">
    <text evidence="13">The sequence shown here is derived from an EMBL/GenBank/DDBJ whole genome shotgun (WGS) entry which is preliminary data.</text>
</comment>
<dbReference type="PROSITE" id="PS50944">
    <property type="entry name" value="HTH_DTXR"/>
    <property type="match status" value="1"/>
</dbReference>
<dbReference type="InterPro" id="IPR001367">
    <property type="entry name" value="Fe_dep_repressor"/>
</dbReference>
<evidence type="ECO:0000256" key="7">
    <source>
        <dbReference type="ARBA" id="ARBA00023125"/>
    </source>
</evidence>
<dbReference type="Proteomes" id="UP000623681">
    <property type="component" value="Unassembled WGS sequence"/>
</dbReference>
<evidence type="ECO:0000256" key="3">
    <source>
        <dbReference type="ARBA" id="ARBA00011738"/>
    </source>
</evidence>
<evidence type="ECO:0000256" key="5">
    <source>
        <dbReference type="ARBA" id="ARBA00022491"/>
    </source>
</evidence>
<protein>
    <recommendedName>
        <fullName evidence="11">Manganese transport regulator</fullName>
    </recommendedName>
</protein>
<keyword evidence="4" id="KW-0963">Cytoplasm</keyword>
<evidence type="ECO:0000313" key="14">
    <source>
        <dbReference type="Proteomes" id="UP000623681"/>
    </source>
</evidence>
<proteinExistence type="inferred from homology"/>
<organism evidence="13 14">
    <name type="scientific">Clostridium paridis</name>
    <dbReference type="NCBI Taxonomy" id="2803863"/>
    <lineage>
        <taxon>Bacteria</taxon>
        <taxon>Bacillati</taxon>
        <taxon>Bacillota</taxon>
        <taxon>Clostridia</taxon>
        <taxon>Eubacteriales</taxon>
        <taxon>Clostridiaceae</taxon>
        <taxon>Clostridium</taxon>
    </lineage>
</organism>
<sequence length="159" mass="18750">MESEEKFYTVRGYQLLKDNKEIITSGMEDYLEMIYRHGAKEGYIRINILAKLLNVKPSSVTKMVQKLSLLDMVDYKKYGVVILTEKGKELGAFLLNRHNIIETFLNNMQVDSSLQDVELIEHDINKNILESLNLLNEFFKEFPRIKDEFCIFKEKYKKV</sequence>
<evidence type="ECO:0000256" key="4">
    <source>
        <dbReference type="ARBA" id="ARBA00022490"/>
    </source>
</evidence>
<dbReference type="GO" id="GO:0003677">
    <property type="term" value="F:DNA binding"/>
    <property type="evidence" value="ECO:0007669"/>
    <property type="project" value="UniProtKB-KW"/>
</dbReference>
<dbReference type="Gene3D" id="1.10.10.10">
    <property type="entry name" value="Winged helix-like DNA-binding domain superfamily/Winged helix DNA-binding domain"/>
    <property type="match status" value="1"/>
</dbReference>
<feature type="domain" description="HTH dtxR-type" evidence="12">
    <location>
        <begin position="23"/>
        <end position="84"/>
    </location>
</feature>
<name>A0A937FFV2_9CLOT</name>
<evidence type="ECO:0000256" key="8">
    <source>
        <dbReference type="ARBA" id="ARBA00023159"/>
    </source>
</evidence>
<dbReference type="InterPro" id="IPR036421">
    <property type="entry name" value="Fe_dep_repressor_sf"/>
</dbReference>
<evidence type="ECO:0000259" key="12">
    <source>
        <dbReference type="PROSITE" id="PS50944"/>
    </source>
</evidence>
<evidence type="ECO:0000256" key="10">
    <source>
        <dbReference type="ARBA" id="ARBA00023211"/>
    </source>
</evidence>
<dbReference type="AlphaFoldDB" id="A0A937FFV2"/>
<dbReference type="PANTHER" id="PTHR33238">
    <property type="entry name" value="IRON (METAL) DEPENDENT REPRESSOR, DTXR FAMILY"/>
    <property type="match status" value="1"/>
</dbReference>
<keyword evidence="8" id="KW-0010">Activator</keyword>
<comment type="similarity">
    <text evidence="2">Belongs to the DtxR/MntR family.</text>
</comment>
<keyword evidence="7" id="KW-0238">DNA-binding</keyword>
<dbReference type="Pfam" id="PF01325">
    <property type="entry name" value="Fe_dep_repress"/>
    <property type="match status" value="1"/>
</dbReference>
<dbReference type="SMART" id="SM00529">
    <property type="entry name" value="HTH_DTXR"/>
    <property type="match status" value="1"/>
</dbReference>
<dbReference type="GO" id="GO:0003700">
    <property type="term" value="F:DNA-binding transcription factor activity"/>
    <property type="evidence" value="ECO:0007669"/>
    <property type="project" value="InterPro"/>
</dbReference>
<keyword evidence="9" id="KW-0804">Transcription</keyword>
<keyword evidence="14" id="KW-1185">Reference proteome</keyword>
<keyword evidence="5" id="KW-0678">Repressor</keyword>
<dbReference type="InterPro" id="IPR022687">
    <property type="entry name" value="HTH_DTXR"/>
</dbReference>
<dbReference type="InterPro" id="IPR050536">
    <property type="entry name" value="DtxR_MntR_Metal-Reg"/>
</dbReference>
<comment type="subcellular location">
    <subcellularLocation>
        <location evidence="1">Cytoplasm</location>
    </subcellularLocation>
</comment>
<evidence type="ECO:0000256" key="11">
    <source>
        <dbReference type="ARBA" id="ARBA00032593"/>
    </source>
</evidence>
<dbReference type="PANTHER" id="PTHR33238:SF11">
    <property type="entry name" value="TRANSCRIPTIONAL REGULATOR MNTR"/>
    <property type="match status" value="1"/>
</dbReference>
<dbReference type="GO" id="GO:0046914">
    <property type="term" value="F:transition metal ion binding"/>
    <property type="evidence" value="ECO:0007669"/>
    <property type="project" value="InterPro"/>
</dbReference>
<dbReference type="InterPro" id="IPR036388">
    <property type="entry name" value="WH-like_DNA-bd_sf"/>
</dbReference>
<keyword evidence="6" id="KW-0805">Transcription regulation</keyword>
<dbReference type="RefSeq" id="WP_202766516.1">
    <property type="nucleotide sequence ID" value="NZ_JAESWA010000017.1"/>
</dbReference>
<dbReference type="InterPro" id="IPR022689">
    <property type="entry name" value="Iron_dep_repressor"/>
</dbReference>
<evidence type="ECO:0000256" key="9">
    <source>
        <dbReference type="ARBA" id="ARBA00023163"/>
    </source>
</evidence>
<evidence type="ECO:0000256" key="2">
    <source>
        <dbReference type="ARBA" id="ARBA00007871"/>
    </source>
</evidence>